<comment type="caution">
    <text evidence="5">The sequence shown here is derived from an EMBL/GenBank/DDBJ whole genome shotgun (WGS) entry which is preliminary data.</text>
</comment>
<evidence type="ECO:0000313" key="5">
    <source>
        <dbReference type="EMBL" id="RDW94037.1"/>
    </source>
</evidence>
<evidence type="ECO:0000256" key="4">
    <source>
        <dbReference type="SAM" id="MobiDB-lite"/>
    </source>
</evidence>
<feature type="region of interest" description="Disordered" evidence="4">
    <location>
        <begin position="136"/>
        <end position="158"/>
    </location>
</feature>
<comment type="similarity">
    <text evidence="1">Belongs to the MOG1 family.</text>
</comment>
<dbReference type="PANTHER" id="PTHR15837">
    <property type="entry name" value="RAN GUANINE NUCLEOTIDE RELEASE FACTOR"/>
    <property type="match status" value="1"/>
</dbReference>
<proteinExistence type="inferred from homology"/>
<evidence type="ECO:0000256" key="2">
    <source>
        <dbReference type="ARBA" id="ARBA00022448"/>
    </source>
</evidence>
<gene>
    <name evidence="5" type="ORF">DSM5745_01359</name>
</gene>
<keyword evidence="3" id="KW-0653">Protein transport</keyword>
<organism evidence="5 6">
    <name type="scientific">Aspergillus mulundensis</name>
    <dbReference type="NCBI Taxonomy" id="1810919"/>
    <lineage>
        <taxon>Eukaryota</taxon>
        <taxon>Fungi</taxon>
        <taxon>Dikarya</taxon>
        <taxon>Ascomycota</taxon>
        <taxon>Pezizomycotina</taxon>
        <taxon>Eurotiomycetes</taxon>
        <taxon>Eurotiomycetidae</taxon>
        <taxon>Eurotiales</taxon>
        <taxon>Aspergillaceae</taxon>
        <taxon>Aspergillus</taxon>
        <taxon>Aspergillus subgen. Nidulantes</taxon>
    </lineage>
</organism>
<dbReference type="STRING" id="1810919.A0A3D8T649"/>
<dbReference type="GO" id="GO:0005634">
    <property type="term" value="C:nucleus"/>
    <property type="evidence" value="ECO:0007669"/>
    <property type="project" value="TreeGrafter"/>
</dbReference>
<accession>A0A3D8T649</accession>
<dbReference type="OrthoDB" id="10255285at2759"/>
<name>A0A3D8T649_9EURO</name>
<dbReference type="Gene3D" id="3.40.1000.10">
    <property type="entry name" value="Mog1/PsbP, alpha/beta/alpha sandwich"/>
    <property type="match status" value="1"/>
</dbReference>
<evidence type="ECO:0000256" key="1">
    <source>
        <dbReference type="ARBA" id="ARBA00010307"/>
    </source>
</evidence>
<dbReference type="InterPro" id="IPR007681">
    <property type="entry name" value="Mog1"/>
</dbReference>
<dbReference type="PANTHER" id="PTHR15837:SF0">
    <property type="entry name" value="RAN GUANINE NUCLEOTIDE RELEASE FACTOR"/>
    <property type="match status" value="1"/>
</dbReference>
<sequence>MATFIPQDIYGGAIKAIIPERWLDASELRQIPDHQELFLSPTTLSNLIFEINERVSEQVALSALQANPNPDVLEFLGSTTNSGPQPVDKAAALYHLNDIRDGDADILRIVTPPQQVTARKIPRANVYKGIAQMNSSTAPRSGVAPSIGGAAPGSSADGSSVSSVSVHYLLVRLEEQETDMLVFFNVPHKEFDEKGDPRGLSREEELAAAIIDGLVERLEIVDWGLFGG</sequence>
<dbReference type="GO" id="GO:0006606">
    <property type="term" value="P:protein import into nucleus"/>
    <property type="evidence" value="ECO:0007669"/>
    <property type="project" value="TreeGrafter"/>
</dbReference>
<dbReference type="GO" id="GO:0005085">
    <property type="term" value="F:guanyl-nucleotide exchange factor activity"/>
    <property type="evidence" value="ECO:0007669"/>
    <property type="project" value="TreeGrafter"/>
</dbReference>
<dbReference type="AlphaFoldDB" id="A0A3D8T649"/>
<dbReference type="Pfam" id="PF04603">
    <property type="entry name" value="Mog1"/>
    <property type="match status" value="1"/>
</dbReference>
<dbReference type="SUPFAM" id="SSF55724">
    <property type="entry name" value="Mog1p/PsbP-like"/>
    <property type="match status" value="1"/>
</dbReference>
<protein>
    <recommendedName>
        <fullName evidence="7">Ran-interacting protein Mog1</fullName>
    </recommendedName>
</protein>
<dbReference type="EMBL" id="PVWQ01000001">
    <property type="protein sequence ID" value="RDW94037.1"/>
    <property type="molecule type" value="Genomic_DNA"/>
</dbReference>
<dbReference type="RefSeq" id="XP_026609220.1">
    <property type="nucleotide sequence ID" value="XM_026743375.1"/>
</dbReference>
<reference evidence="5 6" key="1">
    <citation type="journal article" date="2018" name="IMA Fungus">
        <title>IMA Genome-F 9: Draft genome sequence of Annulohypoxylon stygium, Aspergillus mulundensis, Berkeleyomyces basicola (syn. Thielaviopsis basicola), Ceratocystis smalleyi, two Cercospora beticola strains, Coleophoma cylindrospora, Fusarium fracticaudum, Phialophora cf. hyalina, and Morchella septimelata.</title>
        <authorList>
            <person name="Wingfield B.D."/>
            <person name="Bills G.F."/>
            <person name="Dong Y."/>
            <person name="Huang W."/>
            <person name="Nel W.J."/>
            <person name="Swalarsk-Parry B.S."/>
            <person name="Vaghefi N."/>
            <person name="Wilken P.M."/>
            <person name="An Z."/>
            <person name="de Beer Z.W."/>
            <person name="De Vos L."/>
            <person name="Chen L."/>
            <person name="Duong T.A."/>
            <person name="Gao Y."/>
            <person name="Hammerbacher A."/>
            <person name="Kikkert J.R."/>
            <person name="Li Y."/>
            <person name="Li H."/>
            <person name="Li K."/>
            <person name="Li Q."/>
            <person name="Liu X."/>
            <person name="Ma X."/>
            <person name="Naidoo K."/>
            <person name="Pethybridge S.J."/>
            <person name="Sun J."/>
            <person name="Steenkamp E.T."/>
            <person name="van der Nest M.A."/>
            <person name="van Wyk S."/>
            <person name="Wingfield M.J."/>
            <person name="Xiong C."/>
            <person name="Yue Q."/>
            <person name="Zhang X."/>
        </authorList>
    </citation>
    <scope>NUCLEOTIDE SEQUENCE [LARGE SCALE GENOMIC DNA]</scope>
    <source>
        <strain evidence="5 6">DSM 5745</strain>
    </source>
</reference>
<evidence type="ECO:0000256" key="3">
    <source>
        <dbReference type="ARBA" id="ARBA00022927"/>
    </source>
</evidence>
<dbReference type="GO" id="GO:0031267">
    <property type="term" value="F:small GTPase binding"/>
    <property type="evidence" value="ECO:0007669"/>
    <property type="project" value="TreeGrafter"/>
</dbReference>
<keyword evidence="6" id="KW-1185">Reference proteome</keyword>
<evidence type="ECO:0008006" key="7">
    <source>
        <dbReference type="Google" id="ProtNLM"/>
    </source>
</evidence>
<dbReference type="GeneID" id="38111729"/>
<dbReference type="Proteomes" id="UP000256690">
    <property type="component" value="Unassembled WGS sequence"/>
</dbReference>
<keyword evidence="2" id="KW-0813">Transport</keyword>
<evidence type="ECO:0000313" key="6">
    <source>
        <dbReference type="Proteomes" id="UP000256690"/>
    </source>
</evidence>
<dbReference type="InterPro" id="IPR016123">
    <property type="entry name" value="Mog1/PsbP_a/b/a-sand"/>
</dbReference>
<feature type="compositionally biased region" description="Low complexity" evidence="4">
    <location>
        <begin position="141"/>
        <end position="158"/>
    </location>
</feature>